<dbReference type="PANTHER" id="PTHR34613:SF1">
    <property type="entry name" value="SLL6017 PROTEIN"/>
    <property type="match status" value="1"/>
</dbReference>
<dbReference type="RefSeq" id="WP_106289790.1">
    <property type="nucleotide sequence ID" value="NZ_CAWNTC010000118.1"/>
</dbReference>
<gene>
    <name evidence="2" type="ORF">C7B64_16685</name>
</gene>
<reference evidence="2 3" key="1">
    <citation type="submission" date="2018-02" db="EMBL/GenBank/DDBJ databases">
        <authorList>
            <person name="Cohen D.B."/>
            <person name="Kent A.D."/>
        </authorList>
    </citation>
    <scope>NUCLEOTIDE SEQUENCE [LARGE SCALE GENOMIC DNA]</scope>
    <source>
        <strain evidence="2 3">CCAP 1448/3</strain>
    </source>
</reference>
<comment type="caution">
    <text evidence="2">The sequence shown here is derived from an EMBL/GenBank/DDBJ whole genome shotgun (WGS) entry which is preliminary data.</text>
</comment>
<proteinExistence type="predicted"/>
<keyword evidence="3" id="KW-1185">Reference proteome</keyword>
<organism evidence="2 3">
    <name type="scientific">Merismopedia glauca CCAP 1448/3</name>
    <dbReference type="NCBI Taxonomy" id="1296344"/>
    <lineage>
        <taxon>Bacteria</taxon>
        <taxon>Bacillati</taxon>
        <taxon>Cyanobacteriota</taxon>
        <taxon>Cyanophyceae</taxon>
        <taxon>Synechococcales</taxon>
        <taxon>Merismopediaceae</taxon>
        <taxon>Merismopedia</taxon>
    </lineage>
</organism>
<evidence type="ECO:0000313" key="3">
    <source>
        <dbReference type="Proteomes" id="UP000238762"/>
    </source>
</evidence>
<name>A0A2T1C0V1_9CYAN</name>
<dbReference type="OrthoDB" id="458251at2"/>
<dbReference type="EMBL" id="PVWJ01000090">
    <property type="protein sequence ID" value="PSB01753.1"/>
    <property type="molecule type" value="Genomic_DNA"/>
</dbReference>
<dbReference type="NCBIfam" id="TIGR01784">
    <property type="entry name" value="T_den_put_tspse"/>
    <property type="match status" value="1"/>
</dbReference>
<sequence length="282" mass="32375">MIDNISKFLIERYSTDFATWLLGQPISLTTLNPTELNVEPIRADSVMFLQSNEIILHTEFQTVPDETMSFRMADYYLRLCRKFPNRQIQQVVIYLKPSSSDLVRQTRYQTRAMTHEFRVIRLWEEPLEVFLRTPGLLPYAVLSQAENKEEVLARVVSQLEQIADTREQSNLVAATSILAGLQLTPETIRRLMRSPAMRESTMYQYILDEGRAEGQLEGEARGLAQGLAKERELVLKQLTRKVGNLAPETRSRLDSLPIDRLEALGEALLDFETGADLDNWLN</sequence>
<dbReference type="AlphaFoldDB" id="A0A2T1C0V1"/>
<dbReference type="InterPro" id="IPR010106">
    <property type="entry name" value="RpnA"/>
</dbReference>
<feature type="domain" description="DUF4351" evidence="1">
    <location>
        <begin position="229"/>
        <end position="281"/>
    </location>
</feature>
<evidence type="ECO:0000313" key="2">
    <source>
        <dbReference type="EMBL" id="PSB01753.1"/>
    </source>
</evidence>
<protein>
    <recommendedName>
        <fullName evidence="1">DUF4351 domain-containing protein</fullName>
    </recommendedName>
</protein>
<evidence type="ECO:0000259" key="1">
    <source>
        <dbReference type="Pfam" id="PF14261"/>
    </source>
</evidence>
<dbReference type="InterPro" id="IPR025587">
    <property type="entry name" value="DUF4351"/>
</dbReference>
<dbReference type="Pfam" id="PF14261">
    <property type="entry name" value="DUF4351"/>
    <property type="match status" value="1"/>
</dbReference>
<reference evidence="2 3" key="2">
    <citation type="submission" date="2018-03" db="EMBL/GenBank/DDBJ databases">
        <title>The ancient ancestry and fast evolution of plastids.</title>
        <authorList>
            <person name="Moore K.R."/>
            <person name="Magnabosco C."/>
            <person name="Momper L."/>
            <person name="Gold D.A."/>
            <person name="Bosak T."/>
            <person name="Fournier G.P."/>
        </authorList>
    </citation>
    <scope>NUCLEOTIDE SEQUENCE [LARGE SCALE GENOMIC DNA]</scope>
    <source>
        <strain evidence="2 3">CCAP 1448/3</strain>
    </source>
</reference>
<accession>A0A2T1C0V1</accession>
<dbReference type="Proteomes" id="UP000238762">
    <property type="component" value="Unassembled WGS sequence"/>
</dbReference>
<dbReference type="PANTHER" id="PTHR34613">
    <property type="entry name" value="SLL0800 PROTEIN"/>
    <property type="match status" value="1"/>
</dbReference>